<evidence type="ECO:0000313" key="1">
    <source>
        <dbReference type="EMBL" id="CAD5236303.1"/>
    </source>
</evidence>
<reference evidence="1 2" key="1">
    <citation type="submission" date="2020-09" db="EMBL/GenBank/DDBJ databases">
        <authorList>
            <person name="Jameson E."/>
        </authorList>
    </citation>
    <scope>NUCLEOTIDE SEQUENCE [LARGE SCALE GENOMIC DNA]</scope>
</reference>
<evidence type="ECO:0000313" key="2">
    <source>
        <dbReference type="Proteomes" id="UP000596247"/>
    </source>
</evidence>
<dbReference type="Proteomes" id="UP000596247">
    <property type="component" value="Chromosome"/>
</dbReference>
<proteinExistence type="predicted"/>
<organism evidence="1 2">
    <name type="scientific">Klebsiella phage vB_KvM-Eowyn</name>
    <dbReference type="NCBI Taxonomy" id="2762819"/>
    <lineage>
        <taxon>Viruses</taxon>
        <taxon>Duplodnaviria</taxon>
        <taxon>Heunggongvirae</taxon>
        <taxon>Uroviricota</taxon>
        <taxon>Caudoviricetes</taxon>
        <taxon>Chimalliviridae</taxon>
        <taxon>Eowynvirus</taxon>
        <taxon>Eowynvirus eowyn</taxon>
    </lineage>
</organism>
<gene>
    <name evidence="1" type="ORF">LLCLJKAH_00314</name>
</gene>
<name>A0A7R8MKH1_9CAUD</name>
<accession>A0A7R8MKH1</accession>
<sequence length="83" mass="9410">MATFVKLKPGIYLVDSNSSFNLAIRDFTYPAKECKIKPSARPGTFPSMVILSIGYNLGDYYLDVKFMKVDALAEILRQYQHAK</sequence>
<keyword evidence="2" id="KW-1185">Reference proteome</keyword>
<protein>
    <submittedName>
        <fullName evidence="1">Uncharacterized protein</fullName>
    </submittedName>
</protein>
<dbReference type="EMBL" id="LR881104">
    <property type="protein sequence ID" value="CAD5236303.1"/>
    <property type="molecule type" value="Genomic_DNA"/>
</dbReference>